<dbReference type="InterPro" id="IPR036770">
    <property type="entry name" value="Ankyrin_rpt-contain_sf"/>
</dbReference>
<protein>
    <recommendedName>
        <fullName evidence="6">HTH APSES-type domain-containing protein</fullName>
    </recommendedName>
</protein>
<dbReference type="SMART" id="SM01252">
    <property type="entry name" value="KilA-N"/>
    <property type="match status" value="1"/>
</dbReference>
<evidence type="ECO:0000256" key="3">
    <source>
        <dbReference type="PROSITE-ProRule" id="PRU00023"/>
    </source>
</evidence>
<keyword evidence="4" id="KW-0175">Coiled coil</keyword>
<dbReference type="InterPro" id="IPR036887">
    <property type="entry name" value="HTH_APSES_sf"/>
</dbReference>
<feature type="compositionally biased region" description="Low complexity" evidence="5">
    <location>
        <begin position="154"/>
        <end position="168"/>
    </location>
</feature>
<dbReference type="PROSITE" id="PS51299">
    <property type="entry name" value="HTH_APSES"/>
    <property type="match status" value="1"/>
</dbReference>
<dbReference type="FunFam" id="1.25.40.20:FF:000361">
    <property type="entry name" value="Swi4p"/>
    <property type="match status" value="1"/>
</dbReference>
<dbReference type="GO" id="GO:0030907">
    <property type="term" value="C:MBF transcription complex"/>
    <property type="evidence" value="ECO:0007669"/>
    <property type="project" value="TreeGrafter"/>
</dbReference>
<evidence type="ECO:0000259" key="6">
    <source>
        <dbReference type="PROSITE" id="PS51299"/>
    </source>
</evidence>
<dbReference type="SUPFAM" id="SSF54616">
    <property type="entry name" value="DNA-binding domain of Mlu1-box binding protein MBP1"/>
    <property type="match status" value="1"/>
</dbReference>
<feature type="domain" description="HTH APSES-type" evidence="6">
    <location>
        <begin position="12"/>
        <end position="122"/>
    </location>
</feature>
<feature type="coiled-coil region" evidence="4">
    <location>
        <begin position="765"/>
        <end position="792"/>
    </location>
</feature>
<dbReference type="Gene3D" id="3.10.260.10">
    <property type="entry name" value="Transcription regulator HTH, APSES-type DNA-binding domain"/>
    <property type="match status" value="1"/>
</dbReference>
<dbReference type="Gene3D" id="1.25.40.20">
    <property type="entry name" value="Ankyrin repeat-containing domain"/>
    <property type="match status" value="1"/>
</dbReference>
<dbReference type="eggNOG" id="ENOG502QUTG">
    <property type="taxonomic scope" value="Eukaryota"/>
</dbReference>
<feature type="compositionally biased region" description="Polar residues" evidence="5">
    <location>
        <begin position="127"/>
        <end position="147"/>
    </location>
</feature>
<dbReference type="GO" id="GO:0033309">
    <property type="term" value="C:SBF transcription complex"/>
    <property type="evidence" value="ECO:0007669"/>
    <property type="project" value="TreeGrafter"/>
</dbReference>
<evidence type="ECO:0000313" key="7">
    <source>
        <dbReference type="EMBL" id="CCF60547.1"/>
    </source>
</evidence>
<proteinExistence type="predicted"/>
<feature type="region of interest" description="Disordered" evidence="5">
    <location>
        <begin position="564"/>
        <end position="604"/>
    </location>
</feature>
<keyword evidence="2 3" id="KW-0040">ANK repeat</keyword>
<dbReference type="InParanoid" id="H2B1P7"/>
<feature type="region of interest" description="Disordered" evidence="5">
    <location>
        <begin position="112"/>
        <end position="182"/>
    </location>
</feature>
<dbReference type="EMBL" id="HE650831">
    <property type="protein sequence ID" value="CCF60547.1"/>
    <property type="molecule type" value="Genomic_DNA"/>
</dbReference>
<keyword evidence="1" id="KW-0677">Repeat</keyword>
<dbReference type="Proteomes" id="UP000005220">
    <property type="component" value="Chromosome 11"/>
</dbReference>
<dbReference type="KEGG" id="kaf:KAFR_0K01930"/>
<gene>
    <name evidence="7" type="primary">KAFR0K01930</name>
    <name evidence="7" type="ORF">KAFR_0K01930</name>
</gene>
<evidence type="ECO:0000256" key="5">
    <source>
        <dbReference type="SAM" id="MobiDB-lite"/>
    </source>
</evidence>
<evidence type="ECO:0000256" key="1">
    <source>
        <dbReference type="ARBA" id="ARBA00022737"/>
    </source>
</evidence>
<dbReference type="PANTHER" id="PTHR43828:SF7">
    <property type="entry name" value="REGULATORY PROTEIN SWI4"/>
    <property type="match status" value="1"/>
</dbReference>
<dbReference type="HOGENOM" id="CLU_009666_0_0_1"/>
<name>H2B1P7_KAZAF</name>
<sequence>MVNLTPDSHPIIEIATYSDTDVYECYIRGFESRVVMRRTRDDWVNITQVFKIAQFSKTQRTKLLEKESMNIQHEKVQGGYGRFQGTWVPLDAARDIAAKYSIQDPVATVLLNFQPNPTNPPPRRTKNSILRKTSPGTLITSPSSYNKTPRKKNNSVSTSGNVNSTTNVRKNKRSNSFQNNPSPLHNMIYQTPQQFQIQNTGSNDIGTIKKFNEQLIDTLPSVNENSSVQNFKSSQNGLHIKPSSLYATTQKPLQFYSVPTPANSNTMKEFHQLSEKKDDSIPNPHLNGAASVVTSKQHRKYNRKRATNHVNRSIHEQATTNTNDNNTRNMQTLDENEYKQAILQVLATEEISEETKEALEGLKRLPPGLDINFLVDDQDHTSLHWAAAMANRPLVKLLISLNANALQCNSLGFNCVTKAVFYNNCYKQSAFSDILSMLKICLVTPDRNGRLPLHYLVELSVNKSKDPEIINSYIDMIIHSIGNEDYELLEMCLNYQDNTGNTVLHLAALNLNLGLFNKLCSLGSLTNILNIDNETPATILSRYNLVPPTATAIISPMEFTQPLPGTSFKTEADDDQFSNKATSLDDGDRMNKSNRPTNENNSRELIHSDSTNLNSMLEDISSLDSLVTSSVIRDPKATDGTIFNQSPMLYKERPAKAAFAKVKQSSLNHSISLDDAIEPLTPIKVASDKKNGRVRKGGERKGSVLIEITGKLLQATNKLTSTIDSNVILLTSDIGKLESRIRETDTVIKSAAKRKDDLLSSFKKQDGKLNDVNEIKKENEDLEKLLANTKQSFAQCIEKSQALSLATLVQDEESKVEDLSKPTSSESTFDKEEMYKLFTELTVLQLKRRHLISKVSNKRGSLNTSEKINKYKTLIGFSSEDSESMLDDLEKDLMVASQ</sequence>
<evidence type="ECO:0000256" key="2">
    <source>
        <dbReference type="ARBA" id="ARBA00023043"/>
    </source>
</evidence>
<dbReference type="Pfam" id="PF04383">
    <property type="entry name" value="KilA-N"/>
    <property type="match status" value="1"/>
</dbReference>
<dbReference type="GO" id="GO:0001228">
    <property type="term" value="F:DNA-binding transcription activator activity, RNA polymerase II-specific"/>
    <property type="evidence" value="ECO:0007669"/>
    <property type="project" value="UniProtKB-ARBA"/>
</dbReference>
<dbReference type="SUPFAM" id="SSF48403">
    <property type="entry name" value="Ankyrin repeat"/>
    <property type="match status" value="1"/>
</dbReference>
<dbReference type="FunFam" id="3.10.260.10:FF:000006">
    <property type="entry name" value="Swi4p"/>
    <property type="match status" value="1"/>
</dbReference>
<dbReference type="STRING" id="1071382.H2B1P7"/>
<dbReference type="RefSeq" id="XP_003959682.1">
    <property type="nucleotide sequence ID" value="XM_003959633.1"/>
</dbReference>
<dbReference type="SMART" id="SM00248">
    <property type="entry name" value="ANK"/>
    <property type="match status" value="2"/>
</dbReference>
<dbReference type="GeneID" id="13886736"/>
<evidence type="ECO:0000256" key="4">
    <source>
        <dbReference type="SAM" id="Coils"/>
    </source>
</evidence>
<dbReference type="InterPro" id="IPR002110">
    <property type="entry name" value="Ankyrin_rpt"/>
</dbReference>
<dbReference type="OrthoDB" id="6718656at2759"/>
<organism evidence="7 8">
    <name type="scientific">Kazachstania africana (strain ATCC 22294 / BCRC 22015 / CBS 2517 / CECT 1963 / NBRC 1671 / NRRL Y-8276)</name>
    <name type="common">Yeast</name>
    <name type="synonym">Kluyveromyces africanus</name>
    <dbReference type="NCBI Taxonomy" id="1071382"/>
    <lineage>
        <taxon>Eukaryota</taxon>
        <taxon>Fungi</taxon>
        <taxon>Dikarya</taxon>
        <taxon>Ascomycota</taxon>
        <taxon>Saccharomycotina</taxon>
        <taxon>Saccharomycetes</taxon>
        <taxon>Saccharomycetales</taxon>
        <taxon>Saccharomycetaceae</taxon>
        <taxon>Kazachstania</taxon>
    </lineage>
</organism>
<reference evidence="7 8" key="1">
    <citation type="journal article" date="2011" name="Proc. Natl. Acad. Sci. U.S.A.">
        <title>Evolutionary erosion of yeast sex chromosomes by mating-type switching accidents.</title>
        <authorList>
            <person name="Gordon J.L."/>
            <person name="Armisen D."/>
            <person name="Proux-Wera E."/>
            <person name="Oheigeartaigh S.S."/>
            <person name="Byrne K.P."/>
            <person name="Wolfe K.H."/>
        </authorList>
    </citation>
    <scope>NUCLEOTIDE SEQUENCE [LARGE SCALE GENOMIC DNA]</scope>
    <source>
        <strain evidence="8">ATCC 22294 / BCRC 22015 / CBS 2517 / CECT 1963 / NBRC 1671 / NRRL Y-8276</strain>
    </source>
</reference>
<dbReference type="InterPro" id="IPR051642">
    <property type="entry name" value="SWI6-like"/>
</dbReference>
<evidence type="ECO:0000313" key="8">
    <source>
        <dbReference type="Proteomes" id="UP000005220"/>
    </source>
</evidence>
<keyword evidence="8" id="KW-1185">Reference proteome</keyword>
<dbReference type="PANTHER" id="PTHR43828">
    <property type="entry name" value="ASPARAGINASE"/>
    <property type="match status" value="1"/>
</dbReference>
<feature type="repeat" description="ANK" evidence="3">
    <location>
        <begin position="378"/>
        <end position="410"/>
    </location>
</feature>
<dbReference type="FunCoup" id="H2B1P7">
    <property type="interactions" value="1234"/>
</dbReference>
<dbReference type="GO" id="GO:0003677">
    <property type="term" value="F:DNA binding"/>
    <property type="evidence" value="ECO:0007669"/>
    <property type="project" value="InterPro"/>
</dbReference>
<dbReference type="PROSITE" id="PS50088">
    <property type="entry name" value="ANK_REPEAT"/>
    <property type="match status" value="1"/>
</dbReference>
<dbReference type="InterPro" id="IPR018004">
    <property type="entry name" value="KilA/APSES_HTH"/>
</dbReference>
<dbReference type="InterPro" id="IPR003163">
    <property type="entry name" value="Tscrpt_reg_HTH_APSES-type"/>
</dbReference>
<dbReference type="AlphaFoldDB" id="H2B1P7"/>
<accession>H2B1P7</accession>